<evidence type="ECO:0000256" key="1">
    <source>
        <dbReference type="SAM" id="MobiDB-lite"/>
    </source>
</evidence>
<dbReference type="AlphaFoldDB" id="A0A0G4IC40"/>
<feature type="compositionally biased region" description="Basic and acidic residues" evidence="1">
    <location>
        <begin position="596"/>
        <end position="607"/>
    </location>
</feature>
<feature type="compositionally biased region" description="Gly residues" evidence="1">
    <location>
        <begin position="953"/>
        <end position="964"/>
    </location>
</feature>
<feature type="region of interest" description="Disordered" evidence="1">
    <location>
        <begin position="124"/>
        <end position="143"/>
    </location>
</feature>
<dbReference type="VEuPathDB" id="CryptoDB:Cvel_13046"/>
<feature type="compositionally biased region" description="Basic and acidic residues" evidence="1">
    <location>
        <begin position="930"/>
        <end position="941"/>
    </location>
</feature>
<reference evidence="2" key="1">
    <citation type="submission" date="2014-11" db="EMBL/GenBank/DDBJ databases">
        <authorList>
            <person name="Otto D Thomas"/>
            <person name="Naeem Raeece"/>
        </authorList>
    </citation>
    <scope>NUCLEOTIDE SEQUENCE</scope>
</reference>
<feature type="region of interest" description="Disordered" evidence="1">
    <location>
        <begin position="1106"/>
        <end position="1147"/>
    </location>
</feature>
<gene>
    <name evidence="2" type="ORF">Cvel_13046</name>
</gene>
<feature type="compositionally biased region" description="Low complexity" evidence="1">
    <location>
        <begin position="355"/>
        <end position="366"/>
    </location>
</feature>
<organism evidence="2">
    <name type="scientific">Chromera velia CCMP2878</name>
    <dbReference type="NCBI Taxonomy" id="1169474"/>
    <lineage>
        <taxon>Eukaryota</taxon>
        <taxon>Sar</taxon>
        <taxon>Alveolata</taxon>
        <taxon>Colpodellida</taxon>
        <taxon>Chromeraceae</taxon>
        <taxon>Chromera</taxon>
    </lineage>
</organism>
<feature type="region of interest" description="Disordered" evidence="1">
    <location>
        <begin position="705"/>
        <end position="729"/>
    </location>
</feature>
<feature type="compositionally biased region" description="Acidic residues" evidence="1">
    <location>
        <begin position="707"/>
        <end position="719"/>
    </location>
</feature>
<proteinExistence type="predicted"/>
<feature type="region of interest" description="Disordered" evidence="1">
    <location>
        <begin position="1"/>
        <end position="57"/>
    </location>
</feature>
<feature type="region of interest" description="Disordered" evidence="1">
    <location>
        <begin position="470"/>
        <end position="507"/>
    </location>
</feature>
<feature type="compositionally biased region" description="Basic and acidic residues" evidence="1">
    <location>
        <begin position="1111"/>
        <end position="1147"/>
    </location>
</feature>
<feature type="compositionally biased region" description="Gly residues" evidence="1">
    <location>
        <begin position="163"/>
        <end position="174"/>
    </location>
</feature>
<evidence type="ECO:0000313" key="2">
    <source>
        <dbReference type="EMBL" id="CEM54781.1"/>
    </source>
</evidence>
<name>A0A0G4IC40_9ALVE</name>
<feature type="region of interest" description="Disordered" evidence="1">
    <location>
        <begin position="341"/>
        <end position="369"/>
    </location>
</feature>
<feature type="region of interest" description="Disordered" evidence="1">
    <location>
        <begin position="260"/>
        <end position="295"/>
    </location>
</feature>
<sequence length="1147" mass="122234">MPETEPTTQTVLSSVGKGVRDVAENPAHRDESFSRTGKSLDQARASAAAAHANEKEPKFHRLEEQLLSTDTKTHIFPVTTYRLRELMLPGSRYGVSRQPPRDRQGVPILEGKEAKLIDILTGVPEESLGRQGASVTYVTDTPRYAEVAKRLESGGKKEKEGDGGSVTGGDGSPRGGSPKKRTTKTQGSVPQSPSSKTVTIIKQERQRDKTSPSASPGGSPPRVSASPSPPGKQTKGSSASSAAQLSSGLFGALSAGVAASSSGAVGGAASSQGGIARGLNLSTKEREEGVPSPDEIELEARQKSQTFRMVVGVASDQSPSPGGLKDVAAAVVASAAAAETGTSFGGAGAGGGAASGAPNSPGSPAGFKLNAIRSTAGAMREERVEVERRRVLGELFDDFTRRQAERVDAGDYWDARLKARGIERTEEPSNTQGVAATDIPAAYATPHPLREVIGARAASPLKSHRVPEINFSRGAPSSASSNANGGGPFSSRPPDGGMNVDPLTFASSSPKNAVAAQEAEDIAALHAALLDPLSGLLRENVPRSLRTQLLMGLPTKKSLARQQYLRDSQELRTALQRAEAHAERRKALRRLKLAARRDERKRVHQEDAAGMGGGEGDGADDFAATGDPGSLPTVVEGRELLGNGEETLRRQMQRGGRAKNSPPRGGRRDSRDVFVSSDQVQRRYWQSSGPAAFEKMLKMANTKELTGEEVEVDEEDDREEPWAVREARRKRREERERCMLLLERAAMDEGVSLPVSLAAGSIDARKGRKGVQGEGKRRDSQTALGILTSARKRREEALKGQKRAARIAGVSGNLTTEGGADGLSVDQSKLRADAPITDDFFPPRWLSQVLFTPEEHEAFGLPSPSAQHPRPFVVLSSCGERKRIRPPGQREGPRGHSEAKTGGGRSKFRGGKGKEGEGPVPLSRVATGGENRKKAKEDEKGGMGTNLRFAESGGEGADQGGGPQGFPSDPQGGDEGGSATSPAGAAKNGTATRVVGSRLSEETEKFLNSLSPLMRSRVQAFVDRKSCVLTPFFGRALHASKASPYMLPSALPPQYSILPPLFPLLPSQKTNELRLRNQVRMRLRYETRERMPEIVESAVEGQWKGLQVSGREGKGREGTSQKGDARNRTIDRRGTGRQTDKANKAER</sequence>
<accession>A0A0G4IC40</accession>
<feature type="compositionally biased region" description="Low complexity" evidence="1">
    <location>
        <begin position="470"/>
        <end position="483"/>
    </location>
</feature>
<feature type="compositionally biased region" description="Polar residues" evidence="1">
    <location>
        <begin position="1"/>
        <end position="13"/>
    </location>
</feature>
<feature type="region of interest" description="Disordered" evidence="1">
    <location>
        <begin position="596"/>
        <end position="681"/>
    </location>
</feature>
<feature type="compositionally biased region" description="Basic and acidic residues" evidence="1">
    <location>
        <begin position="18"/>
        <end position="33"/>
    </location>
</feature>
<dbReference type="EMBL" id="CDMZ01005816">
    <property type="protein sequence ID" value="CEM54781.1"/>
    <property type="molecule type" value="Genomic_DNA"/>
</dbReference>
<feature type="region of interest" description="Disordered" evidence="1">
    <location>
        <begin position="858"/>
        <end position="996"/>
    </location>
</feature>
<feature type="region of interest" description="Disordered" evidence="1">
    <location>
        <begin position="763"/>
        <end position="783"/>
    </location>
</feature>
<feature type="compositionally biased region" description="Basic and acidic residues" evidence="1">
    <location>
        <begin position="148"/>
        <end position="162"/>
    </location>
</feature>
<feature type="compositionally biased region" description="Low complexity" evidence="1">
    <location>
        <begin position="211"/>
        <end position="226"/>
    </location>
</feature>
<feature type="compositionally biased region" description="Low complexity" evidence="1">
    <location>
        <begin position="260"/>
        <end position="274"/>
    </location>
</feature>
<feature type="compositionally biased region" description="Gly residues" evidence="1">
    <location>
        <begin position="343"/>
        <end position="354"/>
    </location>
</feature>
<feature type="region of interest" description="Disordered" evidence="1">
    <location>
        <begin position="148"/>
        <end position="244"/>
    </location>
</feature>
<protein>
    <submittedName>
        <fullName evidence="2">Uncharacterized protein</fullName>
    </submittedName>
</protein>
<feature type="compositionally biased region" description="Polar residues" evidence="1">
    <location>
        <begin position="184"/>
        <end position="200"/>
    </location>
</feature>